<evidence type="ECO:0000256" key="6">
    <source>
        <dbReference type="RuleBase" id="RU003660"/>
    </source>
</evidence>
<sequence>MYPIANMLTQIQNAQKAKHPLVEVLFSKFNLEVARLLKEANFLEDVQVKKKRVGPKETEFSYIEIKPSYTAGLGAIQGVDFISKPSRRIYAHKSDLKPIKSGYGLAVISTSKGVMSGETAKKAGLGGEVIFYIW</sequence>
<dbReference type="GO" id="GO:0006412">
    <property type="term" value="P:translation"/>
    <property type="evidence" value="ECO:0007669"/>
    <property type="project" value="InterPro"/>
</dbReference>
<keyword evidence="2 6" id="KW-0689">Ribosomal protein</keyword>
<dbReference type="InterPro" id="IPR047863">
    <property type="entry name" value="Ribosomal_uS8_CS"/>
</dbReference>
<dbReference type="Gene3D" id="3.30.1490.10">
    <property type="match status" value="1"/>
</dbReference>
<dbReference type="FunFam" id="3.30.1490.10:FF:000001">
    <property type="entry name" value="30S ribosomal protein S8"/>
    <property type="match status" value="1"/>
</dbReference>
<name>A0A2H0R3W0_9BACT</name>
<dbReference type="Gene3D" id="3.30.1370.30">
    <property type="match status" value="1"/>
</dbReference>
<evidence type="ECO:0000256" key="1">
    <source>
        <dbReference type="ARBA" id="ARBA00006471"/>
    </source>
</evidence>
<dbReference type="GO" id="GO:1990904">
    <property type="term" value="C:ribonucleoprotein complex"/>
    <property type="evidence" value="ECO:0007669"/>
    <property type="project" value="UniProtKB-KW"/>
</dbReference>
<dbReference type="Pfam" id="PF00410">
    <property type="entry name" value="Ribosomal_S8"/>
    <property type="match status" value="1"/>
</dbReference>
<evidence type="ECO:0000256" key="4">
    <source>
        <dbReference type="ARBA" id="ARBA00035258"/>
    </source>
</evidence>
<dbReference type="InterPro" id="IPR035987">
    <property type="entry name" value="Ribosomal_uS8_sf"/>
</dbReference>
<comment type="caution">
    <text evidence="7">The sequence shown here is derived from an EMBL/GenBank/DDBJ whole genome shotgun (WGS) entry which is preliminary data.</text>
</comment>
<dbReference type="SUPFAM" id="SSF56047">
    <property type="entry name" value="Ribosomal protein S8"/>
    <property type="match status" value="1"/>
</dbReference>
<evidence type="ECO:0000313" key="7">
    <source>
        <dbReference type="EMBL" id="PIR41199.1"/>
    </source>
</evidence>
<keyword evidence="3 6" id="KW-0687">Ribonucleoprotein</keyword>
<dbReference type="InterPro" id="IPR000630">
    <property type="entry name" value="Ribosomal_uS8"/>
</dbReference>
<reference evidence="7 8" key="1">
    <citation type="submission" date="2017-09" db="EMBL/GenBank/DDBJ databases">
        <title>Depth-based differentiation of microbial function through sediment-hosted aquifers and enrichment of novel symbionts in the deep terrestrial subsurface.</title>
        <authorList>
            <person name="Probst A.J."/>
            <person name="Ladd B."/>
            <person name="Jarett J.K."/>
            <person name="Geller-Mcgrath D.E."/>
            <person name="Sieber C.M."/>
            <person name="Emerson J.B."/>
            <person name="Anantharaman K."/>
            <person name="Thomas B.C."/>
            <person name="Malmstrom R."/>
            <person name="Stieglmeier M."/>
            <person name="Klingl A."/>
            <person name="Woyke T."/>
            <person name="Ryan C.M."/>
            <person name="Banfield J.F."/>
        </authorList>
    </citation>
    <scope>NUCLEOTIDE SEQUENCE [LARGE SCALE GENOMIC DNA]</scope>
    <source>
        <strain evidence="7">CG10_big_fil_rev_8_21_14_0_10_46_23</strain>
    </source>
</reference>
<dbReference type="NCBIfam" id="NF001109">
    <property type="entry name" value="PRK00136.1"/>
    <property type="match status" value="1"/>
</dbReference>
<dbReference type="GO" id="GO:0005737">
    <property type="term" value="C:cytoplasm"/>
    <property type="evidence" value="ECO:0007669"/>
    <property type="project" value="UniProtKB-ARBA"/>
</dbReference>
<evidence type="ECO:0000256" key="5">
    <source>
        <dbReference type="ARBA" id="ARBA00035525"/>
    </source>
</evidence>
<protein>
    <recommendedName>
        <fullName evidence="4">Small ribosomal subunit protein uS8</fullName>
    </recommendedName>
    <alternativeName>
        <fullName evidence="5">30S ribosomal protein S8</fullName>
    </alternativeName>
</protein>
<dbReference type="GO" id="GO:0003735">
    <property type="term" value="F:structural constituent of ribosome"/>
    <property type="evidence" value="ECO:0007669"/>
    <property type="project" value="InterPro"/>
</dbReference>
<gene>
    <name evidence="7" type="ORF">COV31_02210</name>
</gene>
<proteinExistence type="inferred from homology"/>
<evidence type="ECO:0000313" key="8">
    <source>
        <dbReference type="Proteomes" id="UP000230232"/>
    </source>
</evidence>
<dbReference type="AlphaFoldDB" id="A0A2H0R3W0"/>
<dbReference type="Proteomes" id="UP000230232">
    <property type="component" value="Unassembled WGS sequence"/>
</dbReference>
<dbReference type="GO" id="GO:0005840">
    <property type="term" value="C:ribosome"/>
    <property type="evidence" value="ECO:0007669"/>
    <property type="project" value="UniProtKB-KW"/>
</dbReference>
<accession>A0A2H0R3W0</accession>
<evidence type="ECO:0000256" key="3">
    <source>
        <dbReference type="ARBA" id="ARBA00023274"/>
    </source>
</evidence>
<dbReference type="EMBL" id="PCXO01000010">
    <property type="protein sequence ID" value="PIR41199.1"/>
    <property type="molecule type" value="Genomic_DNA"/>
</dbReference>
<organism evidence="7 8">
    <name type="scientific">Candidatus Yanofskybacteria bacterium CG10_big_fil_rev_8_21_14_0_10_46_23</name>
    <dbReference type="NCBI Taxonomy" id="1975098"/>
    <lineage>
        <taxon>Bacteria</taxon>
        <taxon>Candidatus Yanofskyibacteriota</taxon>
    </lineage>
</organism>
<evidence type="ECO:0000256" key="2">
    <source>
        <dbReference type="ARBA" id="ARBA00022980"/>
    </source>
</evidence>
<comment type="similarity">
    <text evidence="1 6">Belongs to the universal ribosomal protein uS8 family.</text>
</comment>
<dbReference type="PROSITE" id="PS00053">
    <property type="entry name" value="RIBOSOMAL_S8"/>
    <property type="match status" value="1"/>
</dbReference>